<reference evidence="2" key="1">
    <citation type="submission" date="2016-10" db="EMBL/GenBank/DDBJ databases">
        <authorList>
            <person name="Varghese N."/>
            <person name="Submissions S."/>
        </authorList>
    </citation>
    <scope>NUCLEOTIDE SEQUENCE [LARGE SCALE GENOMIC DNA]</scope>
    <source>
        <strain evidence="2">DSM 46136</strain>
    </source>
</reference>
<accession>A0A1I7CFH3</accession>
<dbReference type="STRING" id="1296565.SAMN05660657_04402"/>
<dbReference type="Proteomes" id="UP000199546">
    <property type="component" value="Unassembled WGS sequence"/>
</dbReference>
<sequence>MVTQVIFRGWRRAAVGALVDGVEKARPRARTTVQLTGTDPTGGVTGSKTAQLTVLLAGPGDVDGLHRGAITGRFPSPGAIDAETTMCPYVEFADPTLPWRYTPQRTPAATERRLRPWLALLVGTDEEIEVAGDTVTLAKSMLRDYPLRKSPTWAHVQEVGDHTLARLLSRRGPLASGARHTAVLVPMFVVVDGELRNAWSTDQAGPVTLPVYATWQFRTGPGGDFRTLADRLGSLADKRQPGDPDPSIGRTQLIYERLKDVPPMTLAGALTAIGAPPDDPLPDKVFKDLALLRTPEKDKTGRPIVGLPHYGSAWHDDADQAAWGAALNGDPRHRGVAGLGLRLAVEFQEELAEQAAEQAGALEVTAERVRHLNLGLAASEALWRRRFPADPQRRMWLLGPALPRVVTAAGPVDALATADDRPLPRGWFSPAMRRVLRFGPARTALTEPVAADPAELTPAANRPPPPVPLVEAGLPPFAAIAIDADEFEEQRLTRATRKSPHPLADHMLPATLSALSKDRFPTHESDLDEVQRRTDRQMGEALLPRMPWIPLTLLLAALGESEDDPKFDAATAKPLLEALKNRFDDLIDDPEDLQKLLDDLGDKPEPPPLSRPIALDRFAAELADAFDPNRAEAPARRRVLGTISGLTVTRPPDQPPEPPEPCPGLNVPVWLKLAEMAPDWLLPGVGQLPEDCVVPVGSNPVFVDAFLAGLNTRLLEELRWRNFRVASGCTPVRTFWFRADNTSGDRAGDIVGIQRWTPTSGLGDVQHRPGDVQHRPAGLTGGDLVLVFRGQLFHRYPNTMLYLVSALQGGQLDFSVPPAGDARRILPTFQGRIGGDVTFFGFLGVPPEDVLGRWVALEEPPSGFRFRNDVPEAGEADTFRDGAEFADRAFDDPVRVLIRGDHLVPGGGP</sequence>
<dbReference type="EMBL" id="FPBA01000021">
    <property type="protein sequence ID" value="SFT98164.1"/>
    <property type="molecule type" value="Genomic_DNA"/>
</dbReference>
<evidence type="ECO:0000313" key="2">
    <source>
        <dbReference type="Proteomes" id="UP000199546"/>
    </source>
</evidence>
<dbReference type="RefSeq" id="WP_093582855.1">
    <property type="nucleotide sequence ID" value="NZ_FPBA01000021.1"/>
</dbReference>
<dbReference type="OrthoDB" id="4846903at2"/>
<evidence type="ECO:0000313" key="1">
    <source>
        <dbReference type="EMBL" id="SFT98164.1"/>
    </source>
</evidence>
<name>A0A1I7CFH3_9ACTN</name>
<keyword evidence="2" id="KW-1185">Reference proteome</keyword>
<gene>
    <name evidence="1" type="ORF">SAMN05660657_04402</name>
</gene>
<dbReference type="AlphaFoldDB" id="A0A1I7CFH3"/>
<proteinExistence type="predicted"/>
<protein>
    <submittedName>
        <fullName evidence="1">Uncharacterized protein</fullName>
    </submittedName>
</protein>
<organism evidence="1 2">
    <name type="scientific">Geodermatophilus amargosae</name>
    <dbReference type="NCBI Taxonomy" id="1296565"/>
    <lineage>
        <taxon>Bacteria</taxon>
        <taxon>Bacillati</taxon>
        <taxon>Actinomycetota</taxon>
        <taxon>Actinomycetes</taxon>
        <taxon>Geodermatophilales</taxon>
        <taxon>Geodermatophilaceae</taxon>
        <taxon>Geodermatophilus</taxon>
    </lineage>
</organism>